<comment type="caution">
    <text evidence="1">The sequence shown here is derived from an EMBL/GenBank/DDBJ whole genome shotgun (WGS) entry which is preliminary data.</text>
</comment>
<reference evidence="1 2" key="1">
    <citation type="submission" date="2016-03" db="EMBL/GenBank/DDBJ databases">
        <title>EvidentialGene: Evidence-directed Construction of Genes on Genomes.</title>
        <authorList>
            <person name="Gilbert D.G."/>
            <person name="Choi J.-H."/>
            <person name="Mockaitis K."/>
            <person name="Colbourne J."/>
            <person name="Pfrender M."/>
        </authorList>
    </citation>
    <scope>NUCLEOTIDE SEQUENCE [LARGE SCALE GENOMIC DNA]</scope>
    <source>
        <strain evidence="1 2">Xinb3</strain>
        <tissue evidence="1">Complete organism</tissue>
    </source>
</reference>
<evidence type="ECO:0000313" key="1">
    <source>
        <dbReference type="EMBL" id="KZS20324.1"/>
    </source>
</evidence>
<name>A0A162R923_9CRUS</name>
<gene>
    <name evidence="1" type="ORF">APZ42_013025</name>
</gene>
<dbReference type="Proteomes" id="UP000076858">
    <property type="component" value="Unassembled WGS sequence"/>
</dbReference>
<organism evidence="1 2">
    <name type="scientific">Daphnia magna</name>
    <dbReference type="NCBI Taxonomy" id="35525"/>
    <lineage>
        <taxon>Eukaryota</taxon>
        <taxon>Metazoa</taxon>
        <taxon>Ecdysozoa</taxon>
        <taxon>Arthropoda</taxon>
        <taxon>Crustacea</taxon>
        <taxon>Branchiopoda</taxon>
        <taxon>Diplostraca</taxon>
        <taxon>Cladocera</taxon>
        <taxon>Anomopoda</taxon>
        <taxon>Daphniidae</taxon>
        <taxon>Daphnia</taxon>
    </lineage>
</organism>
<dbReference type="AlphaFoldDB" id="A0A162R923"/>
<proteinExistence type="predicted"/>
<dbReference type="EMBL" id="LRGB01000220">
    <property type="protein sequence ID" value="KZS20324.1"/>
    <property type="molecule type" value="Genomic_DNA"/>
</dbReference>
<sequence length="71" mass="8179">MMKGLPQTLDATDFYVNILIECVMQNGGVIARLHFFFLFFSSECRQPIVRSCNLALINKRCQRYCEVTNGI</sequence>
<evidence type="ECO:0000313" key="2">
    <source>
        <dbReference type="Proteomes" id="UP000076858"/>
    </source>
</evidence>
<keyword evidence="2" id="KW-1185">Reference proteome</keyword>
<accession>A0A162R923</accession>
<protein>
    <submittedName>
        <fullName evidence="1">Uncharacterized protein</fullName>
    </submittedName>
</protein>